<keyword evidence="4 7" id="KW-1133">Transmembrane helix</keyword>
<keyword evidence="2" id="KW-1003">Cell membrane</keyword>
<feature type="transmembrane region" description="Helical" evidence="7">
    <location>
        <begin position="257"/>
        <end position="280"/>
    </location>
</feature>
<dbReference type="InterPro" id="IPR003838">
    <property type="entry name" value="ABC3_permease_C"/>
</dbReference>
<dbReference type="InterPro" id="IPR025857">
    <property type="entry name" value="MacB_PCD"/>
</dbReference>
<dbReference type="Proteomes" id="UP001108123">
    <property type="component" value="Unassembled WGS sequence"/>
</dbReference>
<feature type="transmembrane region" description="Helical" evidence="7">
    <location>
        <begin position="20"/>
        <end position="42"/>
    </location>
</feature>
<protein>
    <submittedName>
        <fullName evidence="10">ABC transporter permease</fullName>
    </submittedName>
</protein>
<evidence type="ECO:0000256" key="2">
    <source>
        <dbReference type="ARBA" id="ARBA00022475"/>
    </source>
</evidence>
<evidence type="ECO:0000256" key="5">
    <source>
        <dbReference type="ARBA" id="ARBA00023136"/>
    </source>
</evidence>
<evidence type="ECO:0000256" key="6">
    <source>
        <dbReference type="ARBA" id="ARBA00038076"/>
    </source>
</evidence>
<evidence type="ECO:0000313" key="10">
    <source>
        <dbReference type="EMBL" id="MCG4565797.1"/>
    </source>
</evidence>
<dbReference type="RefSeq" id="WP_216385066.1">
    <property type="nucleotide sequence ID" value="NZ_JAHLOA010000012.1"/>
</dbReference>
<keyword evidence="11" id="KW-1185">Reference proteome</keyword>
<evidence type="ECO:0000313" key="11">
    <source>
        <dbReference type="Proteomes" id="UP001108123"/>
    </source>
</evidence>
<accession>A0A9Q4ADN8</accession>
<dbReference type="PANTHER" id="PTHR30572:SF4">
    <property type="entry name" value="ABC TRANSPORTER PERMEASE YTRF"/>
    <property type="match status" value="1"/>
</dbReference>
<dbReference type="PANTHER" id="PTHR30572">
    <property type="entry name" value="MEMBRANE COMPONENT OF TRANSPORTER-RELATED"/>
    <property type="match status" value="1"/>
</dbReference>
<feature type="domain" description="ABC3 transporter permease C-terminal" evidence="8">
    <location>
        <begin position="259"/>
        <end position="370"/>
    </location>
</feature>
<dbReference type="Pfam" id="PF02687">
    <property type="entry name" value="FtsX"/>
    <property type="match status" value="1"/>
</dbReference>
<keyword evidence="3 7" id="KW-0812">Transmembrane</keyword>
<gene>
    <name evidence="10" type="ORF">L0P62_10080</name>
</gene>
<organism evidence="10 11">
    <name type="scientific">Anaerosalibacter bizertensis</name>
    <dbReference type="NCBI Taxonomy" id="932217"/>
    <lineage>
        <taxon>Bacteria</taxon>
        <taxon>Bacillati</taxon>
        <taxon>Bacillota</taxon>
        <taxon>Tissierellia</taxon>
        <taxon>Tissierellales</taxon>
        <taxon>Sporanaerobacteraceae</taxon>
        <taxon>Anaerosalibacter</taxon>
    </lineage>
</organism>
<feature type="transmembrane region" description="Helical" evidence="7">
    <location>
        <begin position="342"/>
        <end position="365"/>
    </location>
</feature>
<feature type="domain" description="MacB-like periplasmic core" evidence="9">
    <location>
        <begin position="18"/>
        <end position="221"/>
    </location>
</feature>
<dbReference type="InterPro" id="IPR050250">
    <property type="entry name" value="Macrolide_Exporter_MacB"/>
</dbReference>
<dbReference type="GO" id="GO:0022857">
    <property type="term" value="F:transmembrane transporter activity"/>
    <property type="evidence" value="ECO:0007669"/>
    <property type="project" value="TreeGrafter"/>
</dbReference>
<comment type="caution">
    <text evidence="10">The sequence shown here is derived from an EMBL/GenBank/DDBJ whole genome shotgun (WGS) entry which is preliminary data.</text>
</comment>
<evidence type="ECO:0000259" key="8">
    <source>
        <dbReference type="Pfam" id="PF02687"/>
    </source>
</evidence>
<evidence type="ECO:0000259" key="9">
    <source>
        <dbReference type="Pfam" id="PF12704"/>
    </source>
</evidence>
<evidence type="ECO:0000256" key="4">
    <source>
        <dbReference type="ARBA" id="ARBA00022989"/>
    </source>
</evidence>
<dbReference type="EMBL" id="JAKNID010000053">
    <property type="protein sequence ID" value="MCG4565797.1"/>
    <property type="molecule type" value="Genomic_DNA"/>
</dbReference>
<dbReference type="Pfam" id="PF12704">
    <property type="entry name" value="MacB_PCD"/>
    <property type="match status" value="1"/>
</dbReference>
<reference evidence="10" key="1">
    <citation type="submission" date="2022-01" db="EMBL/GenBank/DDBJ databases">
        <title>Collection of gut derived symbiotic bacterial strains cultured from healthy donors.</title>
        <authorList>
            <person name="Lin H."/>
            <person name="Kohout C."/>
            <person name="Waligurski E."/>
            <person name="Pamer E.G."/>
        </authorList>
    </citation>
    <scope>NUCLEOTIDE SEQUENCE</scope>
    <source>
        <strain evidence="10">MSK.14.39</strain>
    </source>
</reference>
<evidence type="ECO:0000256" key="3">
    <source>
        <dbReference type="ARBA" id="ARBA00022692"/>
    </source>
</evidence>
<comment type="subcellular location">
    <subcellularLocation>
        <location evidence="1">Cell membrane</location>
        <topology evidence="1">Multi-pass membrane protein</topology>
    </subcellularLocation>
</comment>
<name>A0A9Q4ADN8_9FIRM</name>
<keyword evidence="5 7" id="KW-0472">Membrane</keyword>
<sequence>MKKVKNILSRFKTKKLTTFFVTFGILVAMLMISFNISFVWGLKEEENILEKLGPPNAYEFFFRSKNTSIFLNDINGLLNNLEENLDEHIGVYITDFLLNLDKAEANQFFEGEAGWFGENSKWNPPLLEGRYYTREEILKRKDVVVIGQNLKKYMNDDGKTIGIYGKNYEVVGVVGLKDRPLKWDMFIFFPLSILSEEIADTVGGVGNIVVYSPKDDTLEQIDKFIVGGNSRWDKFESSGLQALSKRKIRWIDLDSNFLFITIIVYIAAISQAMAIMTFWIDNMRFEIGLRKALGHTNFQIGKLVYGEIFTITLIAYIISIIIQLIINIFIKSVLGVLITLRFENLTLGMVVIVITSLTTSIYPIIKSFEVQPTEAMKL</sequence>
<proteinExistence type="inferred from homology"/>
<evidence type="ECO:0000256" key="1">
    <source>
        <dbReference type="ARBA" id="ARBA00004651"/>
    </source>
</evidence>
<comment type="similarity">
    <text evidence="6">Belongs to the ABC-4 integral membrane protein family.</text>
</comment>
<evidence type="ECO:0000256" key="7">
    <source>
        <dbReference type="SAM" id="Phobius"/>
    </source>
</evidence>
<dbReference type="AlphaFoldDB" id="A0A9Q4ADN8"/>
<feature type="transmembrane region" description="Helical" evidence="7">
    <location>
        <begin position="308"/>
        <end position="330"/>
    </location>
</feature>
<dbReference type="GO" id="GO:0005886">
    <property type="term" value="C:plasma membrane"/>
    <property type="evidence" value="ECO:0007669"/>
    <property type="project" value="UniProtKB-SubCell"/>
</dbReference>